<dbReference type="AlphaFoldDB" id="A0A0F8XVN1"/>
<accession>A0A0F8XVN1</accession>
<evidence type="ECO:0000313" key="1">
    <source>
        <dbReference type="EMBL" id="KKK73008.1"/>
    </source>
</evidence>
<name>A0A0F8XVN1_9ZZZZ</name>
<gene>
    <name evidence="1" type="ORF">LCGC14_2898190</name>
</gene>
<protein>
    <submittedName>
        <fullName evidence="1">Uncharacterized protein</fullName>
    </submittedName>
</protein>
<dbReference type="EMBL" id="LAZR01056984">
    <property type="protein sequence ID" value="KKK73008.1"/>
    <property type="molecule type" value="Genomic_DNA"/>
</dbReference>
<reference evidence="1" key="1">
    <citation type="journal article" date="2015" name="Nature">
        <title>Complex archaea that bridge the gap between prokaryotes and eukaryotes.</title>
        <authorList>
            <person name="Spang A."/>
            <person name="Saw J.H."/>
            <person name="Jorgensen S.L."/>
            <person name="Zaremba-Niedzwiedzka K."/>
            <person name="Martijn J."/>
            <person name="Lind A.E."/>
            <person name="van Eijk R."/>
            <person name="Schleper C."/>
            <person name="Guy L."/>
            <person name="Ettema T.J."/>
        </authorList>
    </citation>
    <scope>NUCLEOTIDE SEQUENCE</scope>
</reference>
<feature type="non-terminal residue" evidence="1">
    <location>
        <position position="218"/>
    </location>
</feature>
<organism evidence="1">
    <name type="scientific">marine sediment metagenome</name>
    <dbReference type="NCBI Taxonomy" id="412755"/>
    <lineage>
        <taxon>unclassified sequences</taxon>
        <taxon>metagenomes</taxon>
        <taxon>ecological metagenomes</taxon>
    </lineage>
</organism>
<proteinExistence type="predicted"/>
<comment type="caution">
    <text evidence="1">The sequence shown here is derived from an EMBL/GenBank/DDBJ whole genome shotgun (WGS) entry which is preliminary data.</text>
</comment>
<sequence length="218" mass="24120">MRTLSAALLAAQQADNRVPAIRILINSINYSSRLLFLEHREEVYRDSATIVLDNADRGLDSVATADSNLLGFRFRIAYGYDTGNAVAEPNGDGVSKEYSESADLWVKTQQMISEEGNLTCVLGCEGQWSYLRERHIIALLESIVGIDPSEVIDDPYFKKVFDATKTVYELLEQVIENAFGTTPGMSLNAFAGVQDGIINAFRPIFTLEENPYAAVVLK</sequence>